<accession>A0A6C0BGJ2</accession>
<dbReference type="EMBL" id="MN739140">
    <property type="protein sequence ID" value="QHS90483.1"/>
    <property type="molecule type" value="Genomic_DNA"/>
</dbReference>
<dbReference type="AlphaFoldDB" id="A0A6C0BGJ2"/>
<sequence>MDSITQQYITITITIIALFIIIYCSKADTEKYVNYDDILNNSEQYNKYLSDLYDSDLSLKSQSTINCFDYMNSSDELNKWIDNSSKDANKRMRILGTMRTSLNHFDVTDQKSTVTMNSCYIPKQVGKTLYNIDNDAGNCTIYDVRNNKTFDLVPSKDGCVYDFSDPKLNSKDKFNEMLDTAFQVYDKENQDIIHELKKQIKNLNREIKQYKDAIRQNNNLRDYYNNETQMLNDPDGDCARKRKISQNIKKYIMHVIKEYFKAVATNTDLKRLRAEVDRASLDLDQEYNYYLQFRT</sequence>
<feature type="coiled-coil region" evidence="1">
    <location>
        <begin position="186"/>
        <end position="220"/>
    </location>
</feature>
<reference evidence="3" key="1">
    <citation type="journal article" date="2020" name="Nature">
        <title>Giant virus diversity and host interactions through global metagenomics.</title>
        <authorList>
            <person name="Schulz F."/>
            <person name="Roux S."/>
            <person name="Paez-Espino D."/>
            <person name="Jungbluth S."/>
            <person name="Walsh D.A."/>
            <person name="Denef V.J."/>
            <person name="McMahon K.D."/>
            <person name="Konstantinidis K.T."/>
            <person name="Eloe-Fadrosh E.A."/>
            <person name="Kyrpides N.C."/>
            <person name="Woyke T."/>
        </authorList>
    </citation>
    <scope>NUCLEOTIDE SEQUENCE</scope>
    <source>
        <strain evidence="3">GVMAG-M-3300010354-11</strain>
    </source>
</reference>
<evidence type="ECO:0000256" key="2">
    <source>
        <dbReference type="SAM" id="Phobius"/>
    </source>
</evidence>
<keyword evidence="2" id="KW-0472">Membrane</keyword>
<proteinExistence type="predicted"/>
<protein>
    <submittedName>
        <fullName evidence="3">Uncharacterized protein</fullName>
    </submittedName>
</protein>
<evidence type="ECO:0000313" key="3">
    <source>
        <dbReference type="EMBL" id="QHS90483.1"/>
    </source>
</evidence>
<evidence type="ECO:0000256" key="1">
    <source>
        <dbReference type="SAM" id="Coils"/>
    </source>
</evidence>
<keyword evidence="2" id="KW-0812">Transmembrane</keyword>
<organism evidence="3">
    <name type="scientific">viral metagenome</name>
    <dbReference type="NCBI Taxonomy" id="1070528"/>
    <lineage>
        <taxon>unclassified sequences</taxon>
        <taxon>metagenomes</taxon>
        <taxon>organismal metagenomes</taxon>
    </lineage>
</organism>
<keyword evidence="1" id="KW-0175">Coiled coil</keyword>
<name>A0A6C0BGJ2_9ZZZZ</name>
<feature type="transmembrane region" description="Helical" evidence="2">
    <location>
        <begin position="6"/>
        <end position="24"/>
    </location>
</feature>
<keyword evidence="2" id="KW-1133">Transmembrane helix</keyword>